<reference evidence="10 11" key="1">
    <citation type="submission" date="2020-08" db="EMBL/GenBank/DDBJ databases">
        <title>Listeria ohnekaius sp. nov. and Listeria portnoyii sp. nov. isolated from non-agricultural and natural environments.</title>
        <authorList>
            <person name="Weller D."/>
            <person name="Belias A.M."/>
            <person name="Liao J."/>
            <person name="Guo S."/>
            <person name="Orsi R.H."/>
            <person name="Wiedmann M."/>
        </authorList>
    </citation>
    <scope>NUCLEOTIDE SEQUENCE [LARGE SCALE GENOMIC DNA]</scope>
    <source>
        <strain evidence="10 11">FSL W9-0585</strain>
    </source>
</reference>
<feature type="transmembrane region" description="Helical" evidence="8">
    <location>
        <begin position="161"/>
        <end position="183"/>
    </location>
</feature>
<dbReference type="EMBL" id="JABJVM010000012">
    <property type="protein sequence ID" value="MBA3927014.1"/>
    <property type="molecule type" value="Genomic_DNA"/>
</dbReference>
<dbReference type="Proteomes" id="UP000548787">
    <property type="component" value="Unassembled WGS sequence"/>
</dbReference>
<dbReference type="InterPro" id="IPR051393">
    <property type="entry name" value="ABC_transporter_permease"/>
</dbReference>
<organism evidence="10 11">
    <name type="scientific">Listeria rustica</name>
    <dbReference type="NCBI Taxonomy" id="2713503"/>
    <lineage>
        <taxon>Bacteria</taxon>
        <taxon>Bacillati</taxon>
        <taxon>Bacillota</taxon>
        <taxon>Bacilli</taxon>
        <taxon>Bacillales</taxon>
        <taxon>Listeriaceae</taxon>
        <taxon>Listeria</taxon>
    </lineage>
</organism>
<evidence type="ECO:0000259" key="9">
    <source>
        <dbReference type="PROSITE" id="PS50928"/>
    </source>
</evidence>
<feature type="transmembrane region" description="Helical" evidence="8">
    <location>
        <begin position="12"/>
        <end position="35"/>
    </location>
</feature>
<dbReference type="SUPFAM" id="SSF160964">
    <property type="entry name" value="MalF N-terminal region-like"/>
    <property type="match status" value="1"/>
</dbReference>
<feature type="transmembrane region" description="Helical" evidence="8">
    <location>
        <begin position="76"/>
        <end position="98"/>
    </location>
</feature>
<dbReference type="GO" id="GO:0005886">
    <property type="term" value="C:plasma membrane"/>
    <property type="evidence" value="ECO:0007669"/>
    <property type="project" value="UniProtKB-SubCell"/>
</dbReference>
<evidence type="ECO:0000256" key="3">
    <source>
        <dbReference type="ARBA" id="ARBA00022475"/>
    </source>
</evidence>
<name>A0A7W1T7U8_9LIST</name>
<dbReference type="Gene3D" id="1.10.3720.10">
    <property type="entry name" value="MetI-like"/>
    <property type="match status" value="1"/>
</dbReference>
<keyword evidence="4 8" id="KW-0812">Transmembrane</keyword>
<dbReference type="Pfam" id="PF00528">
    <property type="entry name" value="BPD_transp_1"/>
    <property type="match status" value="1"/>
</dbReference>
<evidence type="ECO:0000256" key="4">
    <source>
        <dbReference type="ARBA" id="ARBA00022692"/>
    </source>
</evidence>
<evidence type="ECO:0000256" key="1">
    <source>
        <dbReference type="ARBA" id="ARBA00004651"/>
    </source>
</evidence>
<dbReference type="SUPFAM" id="SSF161098">
    <property type="entry name" value="MetI-like"/>
    <property type="match status" value="1"/>
</dbReference>
<sequence>MRRFMDQKTPYLFISPALLLLIMFSLFPIVIAFVISFTDINLVGLADWSKINFIGLENYKNVLSDPIFLKSIGNTLFYVIIGVPLVIICSLGIALMINFSQAKIFQFFRLIFYTPSITNVVAVAVVWSYLYNPQFGLFNYLLSLLDLPAVPWLQDPTIAKISLIILALWRAIGVNMIIFLAALQGIPREYYEAAQLDGANRWKQLTNVTVPLLRFAIFFVTVTTMIGWLQFFEEPFVMTQGGPLDSTTSVALFIYRNGFQLSKFGYAAAGSFILFIAIIIITIVQFKIQNRHDDTQM</sequence>
<comment type="subcellular location">
    <subcellularLocation>
        <location evidence="1 8">Cell membrane</location>
        <topology evidence="1 8">Multi-pass membrane protein</topology>
    </subcellularLocation>
</comment>
<evidence type="ECO:0000313" key="10">
    <source>
        <dbReference type="EMBL" id="MBA3927014.1"/>
    </source>
</evidence>
<keyword evidence="3" id="KW-1003">Cell membrane</keyword>
<keyword evidence="2 8" id="KW-0813">Transport</keyword>
<gene>
    <name evidence="10" type="ORF">HPK16_11725</name>
</gene>
<proteinExistence type="inferred from homology"/>
<dbReference type="AlphaFoldDB" id="A0A7W1T7U8"/>
<feature type="transmembrane region" description="Helical" evidence="8">
    <location>
        <begin position="110"/>
        <end position="130"/>
    </location>
</feature>
<dbReference type="InterPro" id="IPR035906">
    <property type="entry name" value="MetI-like_sf"/>
</dbReference>
<evidence type="ECO:0000313" key="11">
    <source>
        <dbReference type="Proteomes" id="UP000548787"/>
    </source>
</evidence>
<dbReference type="PROSITE" id="PS50928">
    <property type="entry name" value="ABC_TM1"/>
    <property type="match status" value="1"/>
</dbReference>
<evidence type="ECO:0000256" key="6">
    <source>
        <dbReference type="ARBA" id="ARBA00023016"/>
    </source>
</evidence>
<keyword evidence="7 8" id="KW-0472">Membrane</keyword>
<accession>A0A7W1T7U8</accession>
<feature type="transmembrane region" description="Helical" evidence="8">
    <location>
        <begin position="212"/>
        <end position="231"/>
    </location>
</feature>
<dbReference type="CDD" id="cd06261">
    <property type="entry name" value="TM_PBP2"/>
    <property type="match status" value="1"/>
</dbReference>
<dbReference type="PANTHER" id="PTHR30193">
    <property type="entry name" value="ABC TRANSPORTER PERMEASE PROTEIN"/>
    <property type="match status" value="1"/>
</dbReference>
<keyword evidence="11" id="KW-1185">Reference proteome</keyword>
<dbReference type="PANTHER" id="PTHR30193:SF37">
    <property type="entry name" value="INNER MEMBRANE ABC TRANSPORTER PERMEASE PROTEIN YCJO"/>
    <property type="match status" value="1"/>
</dbReference>
<comment type="caution">
    <text evidence="10">The sequence shown here is derived from an EMBL/GenBank/DDBJ whole genome shotgun (WGS) entry which is preliminary data.</text>
</comment>
<dbReference type="InterPro" id="IPR000515">
    <property type="entry name" value="MetI-like"/>
</dbReference>
<evidence type="ECO:0000256" key="7">
    <source>
        <dbReference type="ARBA" id="ARBA00023136"/>
    </source>
</evidence>
<feature type="transmembrane region" description="Helical" evidence="8">
    <location>
        <begin position="264"/>
        <end position="284"/>
    </location>
</feature>
<protein>
    <submittedName>
        <fullName evidence="10">Sugar ABC transporter permease</fullName>
    </submittedName>
</protein>
<keyword evidence="6" id="KW-0346">Stress response</keyword>
<keyword evidence="5 8" id="KW-1133">Transmembrane helix</keyword>
<feature type="domain" description="ABC transmembrane type-1" evidence="9">
    <location>
        <begin position="72"/>
        <end position="285"/>
    </location>
</feature>
<evidence type="ECO:0000256" key="2">
    <source>
        <dbReference type="ARBA" id="ARBA00022448"/>
    </source>
</evidence>
<evidence type="ECO:0000256" key="8">
    <source>
        <dbReference type="RuleBase" id="RU363032"/>
    </source>
</evidence>
<comment type="similarity">
    <text evidence="8">Belongs to the binding-protein-dependent transport system permease family.</text>
</comment>
<evidence type="ECO:0000256" key="5">
    <source>
        <dbReference type="ARBA" id="ARBA00022989"/>
    </source>
</evidence>
<dbReference type="GO" id="GO:0055085">
    <property type="term" value="P:transmembrane transport"/>
    <property type="evidence" value="ECO:0007669"/>
    <property type="project" value="InterPro"/>
</dbReference>